<dbReference type="FunCoup" id="D2W5W7">
    <property type="interactions" value="51"/>
</dbReference>
<evidence type="ECO:0000256" key="6">
    <source>
        <dbReference type="ARBA" id="ARBA00022792"/>
    </source>
</evidence>
<evidence type="ECO:0000256" key="3">
    <source>
        <dbReference type="ARBA" id="ARBA00022448"/>
    </source>
</evidence>
<evidence type="ECO:0000256" key="5">
    <source>
        <dbReference type="ARBA" id="ARBA00022737"/>
    </source>
</evidence>
<dbReference type="InterPro" id="IPR050391">
    <property type="entry name" value="Mito_Metabolite_Transporter"/>
</dbReference>
<keyword evidence="13" id="KW-1185">Reference proteome</keyword>
<dbReference type="KEGG" id="ngr:NAEGRDRAFT_76811"/>
<evidence type="ECO:0000256" key="8">
    <source>
        <dbReference type="ARBA" id="ARBA00023128"/>
    </source>
</evidence>
<accession>D2W5W7</accession>
<dbReference type="PROSITE" id="PS51257">
    <property type="entry name" value="PROKAR_LIPOPROTEIN"/>
    <property type="match status" value="1"/>
</dbReference>
<evidence type="ECO:0000256" key="1">
    <source>
        <dbReference type="ARBA" id="ARBA00004448"/>
    </source>
</evidence>
<dbReference type="GO" id="GO:0005743">
    <property type="term" value="C:mitochondrial inner membrane"/>
    <property type="evidence" value="ECO:0007669"/>
    <property type="project" value="UniProtKB-SubCell"/>
</dbReference>
<keyword evidence="9 10" id="KW-0472">Membrane</keyword>
<dbReference type="InterPro" id="IPR023395">
    <property type="entry name" value="MCP_dom_sf"/>
</dbReference>
<dbReference type="SUPFAM" id="SSF103506">
    <property type="entry name" value="Mitochondrial carrier"/>
    <property type="match status" value="1"/>
</dbReference>
<dbReference type="FunFam" id="1.50.40.10:FF:000009">
    <property type="entry name" value="Mitochondrial 2-oxoglutarate/malate carrier protein"/>
    <property type="match status" value="1"/>
</dbReference>
<dbReference type="GeneID" id="8859656"/>
<keyword evidence="8" id="KW-0496">Mitochondrion</keyword>
<dbReference type="InterPro" id="IPR002067">
    <property type="entry name" value="MCP"/>
</dbReference>
<comment type="similarity">
    <text evidence="2 11">Belongs to the mitochondrial carrier (TC 2.A.29) family.</text>
</comment>
<dbReference type="EMBL" id="GG739165">
    <property type="protein sequence ID" value="EFC35536.1"/>
    <property type="molecule type" value="Genomic_DNA"/>
</dbReference>
<dbReference type="InParanoid" id="D2W5W7"/>
<sequence length="291" mass="31839">MPQEKQLTTGQNFLFGGLSGCLATVIIQPTDFLKTRMQLLGEGQGKGSSNFVQVATSIAKNEGISTFYKGLSAALFRQVTYTTTRLGVFNTLMDFLSNKNNKSQPNFATKLGCGMIAGGIGAIVGTPADLSLIRMTSGRYNYSNIFDALYKISKNEGILNLWRGCSPTVIRAIVLNAAQLGVYAQAKQSLLSSQLIANDGLLLHISASLIAGYVCTVVSIPVDLAKTRLQSMQKSSNSIQYTGSIDVITKTIKHEGLFSLWKGFWPYFFRLGPQTIFTFLFLEQFKNHFGH</sequence>
<evidence type="ECO:0000313" key="13">
    <source>
        <dbReference type="Proteomes" id="UP000006671"/>
    </source>
</evidence>
<gene>
    <name evidence="12" type="ORF">NAEGRDRAFT_76811</name>
</gene>
<evidence type="ECO:0000256" key="7">
    <source>
        <dbReference type="ARBA" id="ARBA00022989"/>
    </source>
</evidence>
<dbReference type="Gene3D" id="1.50.40.10">
    <property type="entry name" value="Mitochondrial carrier domain"/>
    <property type="match status" value="1"/>
</dbReference>
<dbReference type="PRINTS" id="PR00784">
    <property type="entry name" value="MTUNCOUPLING"/>
</dbReference>
<organism evidence="13">
    <name type="scientific">Naegleria gruberi</name>
    <name type="common">Amoeba</name>
    <dbReference type="NCBI Taxonomy" id="5762"/>
    <lineage>
        <taxon>Eukaryota</taxon>
        <taxon>Discoba</taxon>
        <taxon>Heterolobosea</taxon>
        <taxon>Tetramitia</taxon>
        <taxon>Eutetramitia</taxon>
        <taxon>Vahlkampfiidae</taxon>
        <taxon>Naegleria</taxon>
    </lineage>
</organism>
<evidence type="ECO:0000256" key="4">
    <source>
        <dbReference type="ARBA" id="ARBA00022692"/>
    </source>
</evidence>
<dbReference type="OMA" id="YMNAKPG"/>
<evidence type="ECO:0000256" key="11">
    <source>
        <dbReference type="RuleBase" id="RU000488"/>
    </source>
</evidence>
<dbReference type="PROSITE" id="PS50920">
    <property type="entry name" value="SOLCAR"/>
    <property type="match status" value="3"/>
</dbReference>
<keyword evidence="4 10" id="KW-0812">Transmembrane</keyword>
<dbReference type="VEuPathDB" id="AmoebaDB:NAEGRDRAFT_76811"/>
<protein>
    <submittedName>
        <fullName evidence="12">Predicted protein</fullName>
    </submittedName>
</protein>
<keyword evidence="5" id="KW-0677">Repeat</keyword>
<evidence type="ECO:0000256" key="10">
    <source>
        <dbReference type="PROSITE-ProRule" id="PRU00282"/>
    </source>
</evidence>
<evidence type="ECO:0000313" key="12">
    <source>
        <dbReference type="EMBL" id="EFC35536.1"/>
    </source>
</evidence>
<keyword evidence="7" id="KW-1133">Transmembrane helix</keyword>
<dbReference type="RefSeq" id="XP_002668280.1">
    <property type="nucleotide sequence ID" value="XM_002668234.1"/>
</dbReference>
<keyword evidence="3 11" id="KW-0813">Transport</keyword>
<dbReference type="Pfam" id="PF00153">
    <property type="entry name" value="Mito_carr"/>
    <property type="match status" value="3"/>
</dbReference>
<comment type="subcellular location">
    <subcellularLocation>
        <location evidence="1">Mitochondrion inner membrane</location>
        <topology evidence="1">Multi-pass membrane protein</topology>
    </subcellularLocation>
</comment>
<dbReference type="Proteomes" id="UP000006671">
    <property type="component" value="Unassembled WGS sequence"/>
</dbReference>
<dbReference type="AlphaFoldDB" id="D2W5W7"/>
<evidence type="ECO:0000256" key="9">
    <source>
        <dbReference type="ARBA" id="ARBA00023136"/>
    </source>
</evidence>
<feature type="repeat" description="Solcar" evidence="10">
    <location>
        <begin position="105"/>
        <end position="189"/>
    </location>
</feature>
<keyword evidence="6" id="KW-0999">Mitochondrion inner membrane</keyword>
<evidence type="ECO:0000256" key="2">
    <source>
        <dbReference type="ARBA" id="ARBA00006375"/>
    </source>
</evidence>
<proteinExistence type="inferred from homology"/>
<dbReference type="InterPro" id="IPR018108">
    <property type="entry name" value="MCP_transmembrane"/>
</dbReference>
<dbReference type="eggNOG" id="KOG0759">
    <property type="taxonomic scope" value="Eukaryota"/>
</dbReference>
<dbReference type="GO" id="GO:0055085">
    <property type="term" value="P:transmembrane transport"/>
    <property type="evidence" value="ECO:0007669"/>
    <property type="project" value="InterPro"/>
</dbReference>
<name>D2W5W7_NAEGR</name>
<dbReference type="OrthoDB" id="448427at2759"/>
<reference evidence="12 13" key="1">
    <citation type="journal article" date="2010" name="Cell">
        <title>The genome of Naegleria gruberi illuminates early eukaryotic versatility.</title>
        <authorList>
            <person name="Fritz-Laylin L.K."/>
            <person name="Prochnik S.E."/>
            <person name="Ginger M.L."/>
            <person name="Dacks J.B."/>
            <person name="Carpenter M.L."/>
            <person name="Field M.C."/>
            <person name="Kuo A."/>
            <person name="Paredez A."/>
            <person name="Chapman J."/>
            <person name="Pham J."/>
            <person name="Shu S."/>
            <person name="Neupane R."/>
            <person name="Cipriano M."/>
            <person name="Mancuso J."/>
            <person name="Tu H."/>
            <person name="Salamov A."/>
            <person name="Lindquist E."/>
            <person name="Shapiro H."/>
            <person name="Lucas S."/>
            <person name="Grigoriev I.V."/>
            <person name="Cande W.Z."/>
            <person name="Fulton C."/>
            <person name="Rokhsar D.S."/>
            <person name="Dawson S.C."/>
        </authorList>
    </citation>
    <scope>NUCLEOTIDE SEQUENCE [LARGE SCALE GENOMIC DNA]</scope>
    <source>
        <strain evidence="12 13">NEG-M</strain>
    </source>
</reference>
<feature type="repeat" description="Solcar" evidence="10">
    <location>
        <begin position="199"/>
        <end position="288"/>
    </location>
</feature>
<dbReference type="PANTHER" id="PTHR45618">
    <property type="entry name" value="MITOCHONDRIAL DICARBOXYLATE CARRIER-RELATED"/>
    <property type="match status" value="1"/>
</dbReference>
<feature type="repeat" description="Solcar" evidence="10">
    <location>
        <begin position="11"/>
        <end position="95"/>
    </location>
</feature>